<feature type="domain" description="Laminin EGF-like" evidence="21">
    <location>
        <begin position="385"/>
        <end position="431"/>
    </location>
</feature>
<sequence>MAQVPCLCVLALLSLRLHPATAGMDSCYDPQGRAQRCMPAFENAAFGREVWATNTCGSPPEDYCLQMGARHATKLCHHCDARDPLLHHNATYLTDFHSQEESTWWQSQSMAFRIQHPNSVNITLHLGKSYEITYVRLKFHTSRPESFAIYKRSRVDGPWIPYQYYSASCGKTYGKQERQYLRPGEDEQVAFCAEEFSDISPLSGGNVAFSTLEGRPSAYSFDKSPVLQEWVTGTDLLISLNRLNTFGDDIFKDPKVLQSYYYAISDFSVGGRCKCNGHANECAPNEVGQLACRCQHNTTGVDCEQCQAFYQDRPWARGTAESANECLSCNCSGRSVECFYDWELYRHTGHGGHCLKCQDNTDGPHCERCRQNYYRWDGQMACQPCNCNAAGSLRLQCDNSGACDCKASVTGWKCERCRAGFHSLSEGGCRPCACDPAGSVGTCDPNSGRCFCKEKVEGYLCNRCQPGSFNLQPHNPAGCTSCFCYGHSTVCTAATQYEVHHIRSDFSQGPEGWRAEVPGAKEVQLDWANGEIYLEQDGEEPADFIAPEKFLHDQRLSYGQLLSLLLRVEGNRSRSSPFPIRLVLEGDGIAVSVSYVAPAGNESQPHHGEHKVTFRLHEAKEEMQPPLSSFNVQRLLSNLTALRIQAGSSNAPCRVSLSEVQLTSARPGHSLPAWWVEECICPQGYTGQFCESCVPGYKREIPLGGPFTSCIPCTCNQHGSCDPNTGHCQCLHHTEGPSCKRCAIGFHGNPFVGHSDDCQPCPCPGQSPCTAIPESGELVCTHCPQGQRGRRCELCDDGFFGDPLGRNGPAHPCSPCQCNGNVDPNAVGNCDPVSGQCLRCLYNTSGEHCEKCREGFYGSALARSPTRKCAPCECNPVGSAQGLEACHPLTGQCTCLPHVTGRDCSRCQPGFYDLQPGTGCKSCECHLVGSQDSQCHPLTGQCPCQPGVEGQSCDRCQPGFFGFSVKGCRACNCSPLGAITPQCHENSTCVCRRGFVGYKCDQCEVNFFYAPERSLCQECPVCYSLVKDEADKLKAKLQQMEAWLQKPDCSSPQTRYTARGEEPQGDQLPDAKALFLEQVAQLEGSVGTEWGRLRNISGTVGCVSGSDEKTCILLSEISAVLQSTQRELQQAAATLATMVIPHDISQQPTSWSRLALESRALAASHGDAATELESVARRALLASNTSYALLQSIVEDSASLERRTELEDRYQEIQQAQEELAAGMLEVAAEAKRTFASIRQANADMAKNLSKLDAPQLRSLVVQTGALTRELMELEQGVEAKERLALDAWDSLMAKPRPELQRAQQFQQLRKGVDAALTLATSSVSHGKAVVSEAKSLLSSLEGGKKMFVRQKGQAAMSRKLVIVRDRMIVDAQKKIRQAERMLGNTVSVSTTAKKTVKEAEQVARESSKRSQAVLREGKRERKHAGDLAKRVNVTLAEISRQEHVSKELGEELEASRQVRTGMSEAKKSLREAQSSLEMDIEILNNLLSSLGNLEQDTHADTVLSTSRLQLDRLWLRLARPGALERKLSHLQWEAEQQRQKIQAFESDLQEIRADKQNLEEVLQSLSEGCSSWQ</sequence>
<feature type="domain" description="Laminin EGF-like" evidence="21">
    <location>
        <begin position="432"/>
        <end position="481"/>
    </location>
</feature>
<feature type="disulfide bond" evidence="18">
    <location>
        <begin position="895"/>
        <end position="904"/>
    </location>
</feature>
<evidence type="ECO:0000256" key="4">
    <source>
        <dbReference type="ARBA" id="ARBA00022530"/>
    </source>
</evidence>
<dbReference type="PRINTS" id="PR00011">
    <property type="entry name" value="EGFLAMININ"/>
</dbReference>
<evidence type="ECO:0000256" key="1">
    <source>
        <dbReference type="ARBA" id="ARBA00002418"/>
    </source>
</evidence>
<evidence type="ECO:0000313" key="25">
    <source>
        <dbReference type="Proteomes" id="UP000291020"/>
    </source>
</evidence>
<evidence type="ECO:0000256" key="3">
    <source>
        <dbReference type="ARBA" id="ARBA00022525"/>
    </source>
</evidence>
<keyword evidence="9 19" id="KW-0175">Coiled coil</keyword>
<evidence type="ECO:0000256" key="20">
    <source>
        <dbReference type="SAM" id="SignalP"/>
    </source>
</evidence>
<dbReference type="Pfam" id="PF00055">
    <property type="entry name" value="Laminin_N"/>
    <property type="match status" value="1"/>
</dbReference>
<evidence type="ECO:0000256" key="18">
    <source>
        <dbReference type="PROSITE-ProRule" id="PRU00460"/>
    </source>
</evidence>
<dbReference type="Gene3D" id="2.10.25.10">
    <property type="entry name" value="Laminin"/>
    <property type="match status" value="9"/>
</dbReference>
<dbReference type="Proteomes" id="UP000291020">
    <property type="component" value="Unassembled WGS sequence"/>
</dbReference>
<evidence type="ECO:0000256" key="11">
    <source>
        <dbReference type="ARBA" id="ARBA00023180"/>
    </source>
</evidence>
<feature type="signal peptide" evidence="20">
    <location>
        <begin position="1"/>
        <end position="22"/>
    </location>
</feature>
<feature type="domain" description="Laminin EGF-like" evidence="21">
    <location>
        <begin position="872"/>
        <end position="922"/>
    </location>
</feature>
<feature type="domain" description="Laminin EGF-like" evidence="21">
    <location>
        <begin position="273"/>
        <end position="328"/>
    </location>
</feature>
<proteinExistence type="predicted"/>
<dbReference type="FunFam" id="2.10.25.10:FF:000067">
    <property type="entry name" value="Laminin subunit gamma 1"/>
    <property type="match status" value="2"/>
</dbReference>
<evidence type="ECO:0000256" key="6">
    <source>
        <dbReference type="ARBA" id="ARBA00022737"/>
    </source>
</evidence>
<reference evidence="24" key="2">
    <citation type="submission" date="2025-08" db="UniProtKB">
        <authorList>
            <consortium name="Ensembl"/>
        </authorList>
    </citation>
    <scope>IDENTIFICATION</scope>
</reference>
<dbReference type="FunFam" id="2.10.25.10:FF:000224">
    <property type="entry name" value="Usherin"/>
    <property type="match status" value="1"/>
</dbReference>
<feature type="disulfide bond" evidence="18">
    <location>
        <begin position="840"/>
        <end position="849"/>
    </location>
</feature>
<feature type="domain" description="Laminin EGF-like" evidence="21">
    <location>
        <begin position="923"/>
        <end position="970"/>
    </location>
</feature>
<dbReference type="STRING" id="38772.ENSGAGP00000029049"/>
<dbReference type="GO" id="GO:0005576">
    <property type="term" value="C:extracellular region"/>
    <property type="evidence" value="ECO:0007669"/>
    <property type="project" value="UniProtKB-ARBA"/>
</dbReference>
<dbReference type="PANTHER" id="PTHR10574:SF240">
    <property type="entry name" value="LAMININ SUBUNIT GAMMA-3"/>
    <property type="match status" value="1"/>
</dbReference>
<dbReference type="Ensembl" id="ENSGAGT00000033000.1">
    <property type="protein sequence ID" value="ENSGAGP00000029049.1"/>
    <property type="gene ID" value="ENSGAGG00000021021.1"/>
</dbReference>
<organism evidence="24 25">
    <name type="scientific">Gopherus agassizii</name>
    <name type="common">Agassiz's desert tortoise</name>
    <dbReference type="NCBI Taxonomy" id="38772"/>
    <lineage>
        <taxon>Eukaryota</taxon>
        <taxon>Metazoa</taxon>
        <taxon>Chordata</taxon>
        <taxon>Craniata</taxon>
        <taxon>Vertebrata</taxon>
        <taxon>Euteleostomi</taxon>
        <taxon>Archelosauria</taxon>
        <taxon>Testudinata</taxon>
        <taxon>Testudines</taxon>
        <taxon>Cryptodira</taxon>
        <taxon>Durocryptodira</taxon>
        <taxon>Testudinoidea</taxon>
        <taxon>Testudinidae</taxon>
        <taxon>Gopherus</taxon>
    </lineage>
</organism>
<comment type="caution">
    <text evidence="18">Lacks conserved residue(s) required for the propagation of feature annotation.</text>
</comment>
<dbReference type="PROSITE" id="PS51117">
    <property type="entry name" value="LAMININ_NTER"/>
    <property type="match status" value="1"/>
</dbReference>
<dbReference type="FunFam" id="2.10.25.10:FF:000166">
    <property type="entry name" value="laminin subunit gamma-1"/>
    <property type="match status" value="1"/>
</dbReference>
<dbReference type="InterPro" id="IPR008211">
    <property type="entry name" value="Laminin_N"/>
</dbReference>
<evidence type="ECO:0000256" key="8">
    <source>
        <dbReference type="ARBA" id="ARBA00022889"/>
    </source>
</evidence>
<dbReference type="FunFam" id="2.10.25.10:FF:000193">
    <property type="entry name" value="Laminin subunit gamma 1"/>
    <property type="match status" value="1"/>
</dbReference>
<feature type="disulfide bond" evidence="18">
    <location>
        <begin position="452"/>
        <end position="461"/>
    </location>
</feature>
<evidence type="ECO:0000256" key="12">
    <source>
        <dbReference type="ARBA" id="ARBA00023292"/>
    </source>
</evidence>
<feature type="chain" id="PRO_5019224436" description="Laminin subunit gamma-3" evidence="20">
    <location>
        <begin position="23"/>
        <end position="1574"/>
    </location>
</feature>
<dbReference type="InterPro" id="IPR056863">
    <property type="entry name" value="LMN_ATRN_NET-like_EGF"/>
</dbReference>
<dbReference type="Gene3D" id="2.60.120.260">
    <property type="entry name" value="Galactose-binding domain-like"/>
    <property type="match status" value="1"/>
</dbReference>
<dbReference type="Pfam" id="PF00052">
    <property type="entry name" value="Laminin_B"/>
    <property type="match status" value="1"/>
</dbReference>
<dbReference type="GO" id="GO:0009887">
    <property type="term" value="P:animal organ morphogenesis"/>
    <property type="evidence" value="ECO:0007669"/>
    <property type="project" value="TreeGrafter"/>
</dbReference>
<feature type="disulfide bond" evidence="18">
    <location>
        <begin position="730"/>
        <end position="739"/>
    </location>
</feature>
<comment type="subcellular location">
    <subcellularLocation>
        <location evidence="2">Secreted</location>
        <location evidence="2">Extracellular space</location>
        <location evidence="2">Extracellular matrix</location>
        <location evidence="2">Basement membrane</location>
    </subcellularLocation>
</comment>
<feature type="disulfide bond" evidence="18">
    <location>
        <begin position="275"/>
        <end position="292"/>
    </location>
</feature>
<dbReference type="FunFam" id="2.10.25.10:FF:000105">
    <property type="entry name" value="laminin subunit gamma-1"/>
    <property type="match status" value="1"/>
</dbReference>
<reference evidence="25" key="1">
    <citation type="journal article" date="2017" name="PLoS ONE">
        <title>The Agassiz's desert tortoise genome provides a resource for the conservation of a threatened species.</title>
        <authorList>
            <person name="Tollis M."/>
            <person name="DeNardo D.F."/>
            <person name="Cornelius J.A."/>
            <person name="Dolby G.A."/>
            <person name="Edwards T."/>
            <person name="Henen B.T."/>
            <person name="Karl A.E."/>
            <person name="Murphy R.W."/>
            <person name="Kusumi K."/>
        </authorList>
    </citation>
    <scope>NUCLEOTIDE SEQUENCE [LARGE SCALE GENOMIC DNA]</scope>
</reference>
<comment type="function">
    <text evidence="1">Binding to cells via a high affinity receptor, laminin is thought to mediate the attachment, migration and organization of cells into tissues during embryonic development by interacting with other extracellular matrix components.</text>
</comment>
<dbReference type="Pfam" id="PF24973">
    <property type="entry name" value="EGF_LMN_ATRN"/>
    <property type="match status" value="1"/>
</dbReference>
<dbReference type="FunFam" id="2.10.25.10:FF:000433">
    <property type="entry name" value="Laminin subunit gamma 3"/>
    <property type="match status" value="1"/>
</dbReference>
<evidence type="ECO:0000256" key="7">
    <source>
        <dbReference type="ARBA" id="ARBA00022869"/>
    </source>
</evidence>
<dbReference type="FunFam" id="2.10.25.10:FF:000174">
    <property type="entry name" value="Laminin subunit gamma-1"/>
    <property type="match status" value="1"/>
</dbReference>
<dbReference type="InterPro" id="IPR000742">
    <property type="entry name" value="EGF"/>
</dbReference>
<dbReference type="Pfam" id="PF00053">
    <property type="entry name" value="EGF_laminin"/>
    <property type="match status" value="10"/>
</dbReference>
<dbReference type="InterPro" id="IPR000034">
    <property type="entry name" value="Laminin_IV"/>
</dbReference>
<dbReference type="SMART" id="SM00281">
    <property type="entry name" value="LamB"/>
    <property type="match status" value="1"/>
</dbReference>
<dbReference type="GO" id="GO:0007155">
    <property type="term" value="P:cell adhesion"/>
    <property type="evidence" value="ECO:0007669"/>
    <property type="project" value="UniProtKB-KW"/>
</dbReference>
<dbReference type="InterPro" id="IPR050440">
    <property type="entry name" value="Laminin/Netrin_ECM"/>
</dbReference>
<evidence type="ECO:0000256" key="19">
    <source>
        <dbReference type="SAM" id="Coils"/>
    </source>
</evidence>
<evidence type="ECO:0000256" key="17">
    <source>
        <dbReference type="ARBA" id="ARBA00082377"/>
    </source>
</evidence>
<feature type="disulfide bond" evidence="18">
    <location>
        <begin position="294"/>
        <end position="303"/>
    </location>
</feature>
<keyword evidence="6" id="KW-0677">Repeat</keyword>
<evidence type="ECO:0000259" key="23">
    <source>
        <dbReference type="PROSITE" id="PS51117"/>
    </source>
</evidence>
<dbReference type="GO" id="GO:0009888">
    <property type="term" value="P:tissue development"/>
    <property type="evidence" value="ECO:0007669"/>
    <property type="project" value="TreeGrafter"/>
</dbReference>
<dbReference type="SMART" id="SM00181">
    <property type="entry name" value="EGF"/>
    <property type="match status" value="8"/>
</dbReference>
<evidence type="ECO:0000256" key="13">
    <source>
        <dbReference type="ARBA" id="ARBA00065172"/>
    </source>
</evidence>
<keyword evidence="8" id="KW-0130">Cell adhesion</keyword>
<feature type="domain" description="Laminin EGF-like" evidence="21">
    <location>
        <begin position="816"/>
        <end position="871"/>
    </location>
</feature>
<feature type="domain" description="Laminin EGF-like" evidence="21">
    <location>
        <begin position="713"/>
        <end position="760"/>
    </location>
</feature>
<feature type="disulfide bond" evidence="18">
    <location>
        <begin position="944"/>
        <end position="953"/>
    </location>
</feature>
<evidence type="ECO:0000256" key="14">
    <source>
        <dbReference type="ARBA" id="ARBA00073469"/>
    </source>
</evidence>
<feature type="disulfide bond" evidence="18">
    <location>
        <begin position="405"/>
        <end position="414"/>
    </location>
</feature>
<dbReference type="CDD" id="cd00055">
    <property type="entry name" value="EGF_Lam"/>
    <property type="match status" value="10"/>
</dbReference>
<feature type="disulfide bond" evidence="18">
    <location>
        <begin position="925"/>
        <end position="942"/>
    </location>
</feature>
<dbReference type="FunFam" id="2.60.120.260:FF:000018">
    <property type="entry name" value="Laminin subunit gamma 1"/>
    <property type="match status" value="1"/>
</dbReference>
<evidence type="ECO:0000256" key="2">
    <source>
        <dbReference type="ARBA" id="ARBA00004302"/>
    </source>
</evidence>
<evidence type="ECO:0000256" key="10">
    <source>
        <dbReference type="ARBA" id="ARBA00023157"/>
    </source>
</evidence>
<dbReference type="GO" id="GO:0005604">
    <property type="term" value="C:basement membrane"/>
    <property type="evidence" value="ECO:0007669"/>
    <property type="project" value="UniProtKB-SubCell"/>
</dbReference>
<dbReference type="PROSITE" id="PS50027">
    <property type="entry name" value="EGF_LAM_2"/>
    <property type="match status" value="7"/>
</dbReference>
<protein>
    <recommendedName>
        <fullName evidence="14">Laminin subunit gamma-3</fullName>
    </recommendedName>
    <alternativeName>
        <fullName evidence="16">Laminin-12 subunit gamma</fullName>
    </alternativeName>
    <alternativeName>
        <fullName evidence="17">Laminin-14 subunit gamma</fullName>
    </alternativeName>
    <alternativeName>
        <fullName evidence="15">Laminin-15 subunit gamma</fullName>
    </alternativeName>
</protein>
<comment type="subunit">
    <text evidence="13">Laminin is a complex glycoprotein, consisting of three different polypeptide chains (alpha, beta, gamma), which are bound to each other by disulfide bonds into a cross-shaped molecule comprising one long and three short arms with globules at each end. Gamma-3 is a subunit of laminin-12 (laminin-213), laminin-14 (laminin-423) and laminin-15 (laminin-523).</text>
</comment>
<feature type="domain" description="Laminin N-terminal" evidence="23">
    <location>
        <begin position="33"/>
        <end position="272"/>
    </location>
</feature>
<dbReference type="PROSITE" id="PS01248">
    <property type="entry name" value="EGF_LAM_1"/>
    <property type="match status" value="3"/>
</dbReference>
<keyword evidence="25" id="KW-1185">Reference proteome</keyword>
<evidence type="ECO:0000256" key="16">
    <source>
        <dbReference type="ARBA" id="ARBA00081238"/>
    </source>
</evidence>
<dbReference type="SMART" id="SM00180">
    <property type="entry name" value="EGF_Lam"/>
    <property type="match status" value="11"/>
</dbReference>
<keyword evidence="12 18" id="KW-0424">Laminin EGF-like domain</keyword>
<evidence type="ECO:0000259" key="21">
    <source>
        <dbReference type="PROSITE" id="PS50027"/>
    </source>
</evidence>
<accession>A0A452IMF2</accession>
<dbReference type="SMART" id="SM00136">
    <property type="entry name" value="LamNT"/>
    <property type="match status" value="1"/>
</dbReference>
<keyword evidence="5 20" id="KW-0732">Signal</keyword>
<name>A0A452IMF2_9SAUR</name>
<evidence type="ECO:0000313" key="24">
    <source>
        <dbReference type="Ensembl" id="ENSGAGP00000029049.1"/>
    </source>
</evidence>
<dbReference type="InterPro" id="IPR002049">
    <property type="entry name" value="LE_dom"/>
</dbReference>
<feature type="domain" description="Laminin IV type A" evidence="22">
    <location>
        <begin position="508"/>
        <end position="678"/>
    </location>
</feature>
<evidence type="ECO:0000256" key="9">
    <source>
        <dbReference type="ARBA" id="ARBA00023054"/>
    </source>
</evidence>
<dbReference type="PANTHER" id="PTHR10574">
    <property type="entry name" value="NETRIN/LAMININ-RELATED"/>
    <property type="match status" value="1"/>
</dbReference>
<keyword evidence="7" id="KW-0084">Basement membrane</keyword>
<dbReference type="FunFam" id="2.10.25.10:FF:000163">
    <property type="entry name" value="laminin subunit gamma-1"/>
    <property type="match status" value="1"/>
</dbReference>
<keyword evidence="10 18" id="KW-1015">Disulfide bond</keyword>
<evidence type="ECO:0000256" key="15">
    <source>
        <dbReference type="ARBA" id="ARBA00078151"/>
    </source>
</evidence>
<reference evidence="24" key="3">
    <citation type="submission" date="2025-09" db="UniProtKB">
        <authorList>
            <consortium name="Ensembl"/>
        </authorList>
    </citation>
    <scope>IDENTIFICATION</scope>
</reference>
<keyword evidence="11" id="KW-0325">Glycoprotein</keyword>
<keyword evidence="4" id="KW-0272">Extracellular matrix</keyword>
<evidence type="ECO:0000259" key="22">
    <source>
        <dbReference type="PROSITE" id="PS51115"/>
    </source>
</evidence>
<feature type="coiled-coil region" evidence="19">
    <location>
        <begin position="1528"/>
        <end position="1569"/>
    </location>
</feature>
<feature type="disulfide bond" evidence="18">
    <location>
        <begin position="923"/>
        <end position="935"/>
    </location>
</feature>
<feature type="disulfide bond" evidence="18">
    <location>
        <begin position="385"/>
        <end position="397"/>
    </location>
</feature>
<dbReference type="SUPFAM" id="SSF57196">
    <property type="entry name" value="EGF/Laminin"/>
    <property type="match status" value="9"/>
</dbReference>
<evidence type="ECO:0000256" key="5">
    <source>
        <dbReference type="ARBA" id="ARBA00022729"/>
    </source>
</evidence>
<dbReference type="PROSITE" id="PS51115">
    <property type="entry name" value="LAMININ_IVA"/>
    <property type="match status" value="1"/>
</dbReference>
<keyword evidence="3" id="KW-0964">Secreted</keyword>